<proteinExistence type="predicted"/>
<feature type="domain" description="VWFA" evidence="3">
    <location>
        <begin position="82"/>
        <end position="281"/>
    </location>
</feature>
<keyword evidence="2" id="KW-0472">Membrane</keyword>
<gene>
    <name evidence="4" type="ORF">BBOH_1197</name>
</gene>
<name>A0A086ZFU4_9BIFI</name>
<keyword evidence="2" id="KW-1133">Transmembrane helix</keyword>
<dbReference type="CDD" id="cd00198">
    <property type="entry name" value="vWFA"/>
    <property type="match status" value="1"/>
</dbReference>
<accession>A0A086ZFU4</accession>
<dbReference type="SMART" id="SM00327">
    <property type="entry name" value="VWA"/>
    <property type="match status" value="1"/>
</dbReference>
<dbReference type="OrthoDB" id="9814325at2"/>
<dbReference type="PROSITE" id="PS50234">
    <property type="entry name" value="VWFA"/>
    <property type="match status" value="1"/>
</dbReference>
<evidence type="ECO:0000256" key="1">
    <source>
        <dbReference type="SAM" id="MobiDB-lite"/>
    </source>
</evidence>
<dbReference type="InterPro" id="IPR036465">
    <property type="entry name" value="vWFA_dom_sf"/>
</dbReference>
<reference evidence="4 5" key="1">
    <citation type="submission" date="2014-03" db="EMBL/GenBank/DDBJ databases">
        <title>Genomics of Bifidobacteria.</title>
        <authorList>
            <person name="Ventura M."/>
            <person name="Milani C."/>
            <person name="Lugli G.A."/>
        </authorList>
    </citation>
    <scope>NUCLEOTIDE SEQUENCE [LARGE SCALE GENOMIC DNA]</scope>
    <source>
        <strain evidence="4 5">DSM 22767</strain>
    </source>
</reference>
<dbReference type="InterPro" id="IPR002035">
    <property type="entry name" value="VWF_A"/>
</dbReference>
<feature type="transmembrane region" description="Helical" evidence="2">
    <location>
        <begin position="12"/>
        <end position="34"/>
    </location>
</feature>
<protein>
    <submittedName>
        <fullName evidence="4">von Willebrand factor, type A</fullName>
    </submittedName>
</protein>
<dbReference type="Pfam" id="PF13519">
    <property type="entry name" value="VWA_2"/>
    <property type="match status" value="1"/>
</dbReference>
<keyword evidence="5" id="KW-1185">Reference proteome</keyword>
<evidence type="ECO:0000313" key="4">
    <source>
        <dbReference type="EMBL" id="KFI45394.1"/>
    </source>
</evidence>
<dbReference type="EMBL" id="JGYP01000002">
    <property type="protein sequence ID" value="KFI45394.1"/>
    <property type="molecule type" value="Genomic_DNA"/>
</dbReference>
<feature type="transmembrane region" description="Helical" evidence="2">
    <location>
        <begin position="321"/>
        <end position="343"/>
    </location>
</feature>
<sequence>MKTLRLSPALGWPAGMALAFVMTILAAAIVIVHIRRAQGVNGTDETLISCIRRSVCCLIIAVMALTPSVAEMTTSKAVNATDVVVATDVTGSMAVADAQYGSDTVITRIDAAKKAVNDLTEIYSGSSFAAVSFGAGGRLDVPLTPDIGAIRNWSQALVPEPTKVSSGSNLDAPLDALLRELKAIRTAHPQDTIVLYIITDGEQTARETRRTFSSLRQYLNDAFTIGVGSDKGGTIPESGAGTNAQDENTSNESKWVIDPSTGQPGISRMDKKNLTEIADEMGGKALIVNASETLKTSDLAKASKRWRVANGPRSRERVAPVVWPLAIVLVALLAWELGAWIVMDRRLL</sequence>
<keyword evidence="2" id="KW-0812">Transmembrane</keyword>
<comment type="caution">
    <text evidence="4">The sequence shown here is derived from an EMBL/GenBank/DDBJ whole genome shotgun (WGS) entry which is preliminary data.</text>
</comment>
<dbReference type="STRING" id="1437606.BBOH_1197"/>
<dbReference type="eggNOG" id="COG2304">
    <property type="taxonomic scope" value="Bacteria"/>
</dbReference>
<organism evidence="4 5">
    <name type="scientific">Bifidobacterium bohemicum DSM 22767</name>
    <dbReference type="NCBI Taxonomy" id="1437606"/>
    <lineage>
        <taxon>Bacteria</taxon>
        <taxon>Bacillati</taxon>
        <taxon>Actinomycetota</taxon>
        <taxon>Actinomycetes</taxon>
        <taxon>Bifidobacteriales</taxon>
        <taxon>Bifidobacteriaceae</taxon>
        <taxon>Bifidobacterium</taxon>
    </lineage>
</organism>
<dbReference type="SUPFAM" id="SSF53300">
    <property type="entry name" value="vWA-like"/>
    <property type="match status" value="1"/>
</dbReference>
<evidence type="ECO:0000256" key="2">
    <source>
        <dbReference type="SAM" id="Phobius"/>
    </source>
</evidence>
<feature type="region of interest" description="Disordered" evidence="1">
    <location>
        <begin position="230"/>
        <end position="251"/>
    </location>
</feature>
<evidence type="ECO:0000259" key="3">
    <source>
        <dbReference type="PROSITE" id="PS50234"/>
    </source>
</evidence>
<feature type="compositionally biased region" description="Polar residues" evidence="1">
    <location>
        <begin position="240"/>
        <end position="251"/>
    </location>
</feature>
<dbReference type="Proteomes" id="UP000029096">
    <property type="component" value="Unassembled WGS sequence"/>
</dbReference>
<dbReference type="RefSeq" id="WP_033521176.1">
    <property type="nucleotide sequence ID" value="NZ_JDUS01000005.1"/>
</dbReference>
<dbReference type="Gene3D" id="3.40.50.410">
    <property type="entry name" value="von Willebrand factor, type A domain"/>
    <property type="match status" value="1"/>
</dbReference>
<dbReference type="AlphaFoldDB" id="A0A086ZFU4"/>
<evidence type="ECO:0000313" key="5">
    <source>
        <dbReference type="Proteomes" id="UP000029096"/>
    </source>
</evidence>